<evidence type="ECO:0000313" key="1">
    <source>
        <dbReference type="EMBL" id="KAL2491787.1"/>
    </source>
</evidence>
<accession>A0ABD1RTN2</accession>
<dbReference type="Proteomes" id="UP001604336">
    <property type="component" value="Unassembled WGS sequence"/>
</dbReference>
<sequence>MSQRTPSNEGGLLEPFIRTSHPALWVAQDGRCSARRIPYSRPRQQPGDNKVLHIPTVDEDEDYHDQAPPAPPPAPTINSDFNIQLAQLIAAQKEMDRAIGNIQSAVLHI</sequence>
<evidence type="ECO:0000313" key="2">
    <source>
        <dbReference type="Proteomes" id="UP001604336"/>
    </source>
</evidence>
<comment type="caution">
    <text evidence="1">The sequence shown here is derived from an EMBL/GenBank/DDBJ whole genome shotgun (WGS) entry which is preliminary data.</text>
</comment>
<dbReference type="EMBL" id="JBFOLK010000008">
    <property type="protein sequence ID" value="KAL2491787.1"/>
    <property type="molecule type" value="Genomic_DNA"/>
</dbReference>
<reference evidence="2" key="1">
    <citation type="submission" date="2024-07" db="EMBL/GenBank/DDBJ databases">
        <title>Two chromosome-level genome assemblies of Korean endemic species Abeliophyllum distichum and Forsythia ovata (Oleaceae).</title>
        <authorList>
            <person name="Jang H."/>
        </authorList>
    </citation>
    <scope>NUCLEOTIDE SEQUENCE [LARGE SCALE GENOMIC DNA]</scope>
</reference>
<protein>
    <submittedName>
        <fullName evidence="1">Uncharacterized protein</fullName>
    </submittedName>
</protein>
<gene>
    <name evidence="1" type="ORF">Adt_27415</name>
</gene>
<dbReference type="AlphaFoldDB" id="A0ABD1RTN2"/>
<organism evidence="1 2">
    <name type="scientific">Abeliophyllum distichum</name>
    <dbReference type="NCBI Taxonomy" id="126358"/>
    <lineage>
        <taxon>Eukaryota</taxon>
        <taxon>Viridiplantae</taxon>
        <taxon>Streptophyta</taxon>
        <taxon>Embryophyta</taxon>
        <taxon>Tracheophyta</taxon>
        <taxon>Spermatophyta</taxon>
        <taxon>Magnoliopsida</taxon>
        <taxon>eudicotyledons</taxon>
        <taxon>Gunneridae</taxon>
        <taxon>Pentapetalae</taxon>
        <taxon>asterids</taxon>
        <taxon>lamiids</taxon>
        <taxon>Lamiales</taxon>
        <taxon>Oleaceae</taxon>
        <taxon>Forsythieae</taxon>
        <taxon>Abeliophyllum</taxon>
    </lineage>
</organism>
<keyword evidence="2" id="KW-1185">Reference proteome</keyword>
<name>A0ABD1RTN2_9LAMI</name>
<proteinExistence type="predicted"/>